<dbReference type="OrthoDB" id="167809at2759"/>
<dbReference type="Gene3D" id="3.40.50.850">
    <property type="entry name" value="Isochorismatase-like"/>
    <property type="match status" value="1"/>
</dbReference>
<evidence type="ECO:0000313" key="4">
    <source>
        <dbReference type="EMBL" id="KAH7305194.1"/>
    </source>
</evidence>
<protein>
    <submittedName>
        <fullName evidence="4">Isochorismatase-like protein</fullName>
    </submittedName>
</protein>
<evidence type="ECO:0000256" key="2">
    <source>
        <dbReference type="SAM" id="SignalP"/>
    </source>
</evidence>
<dbReference type="PANTHER" id="PTHR43559:SF3">
    <property type="entry name" value="HYDROLASE YCAC-RELATED"/>
    <property type="match status" value="1"/>
</dbReference>
<dbReference type="Proteomes" id="UP000813444">
    <property type="component" value="Unassembled WGS sequence"/>
</dbReference>
<reference evidence="4" key="1">
    <citation type="journal article" date="2021" name="Nat. Commun.">
        <title>Genetic determinants of endophytism in the Arabidopsis root mycobiome.</title>
        <authorList>
            <person name="Mesny F."/>
            <person name="Miyauchi S."/>
            <person name="Thiergart T."/>
            <person name="Pickel B."/>
            <person name="Atanasova L."/>
            <person name="Karlsson M."/>
            <person name="Huettel B."/>
            <person name="Barry K.W."/>
            <person name="Haridas S."/>
            <person name="Chen C."/>
            <person name="Bauer D."/>
            <person name="Andreopoulos W."/>
            <person name="Pangilinan J."/>
            <person name="LaButti K."/>
            <person name="Riley R."/>
            <person name="Lipzen A."/>
            <person name="Clum A."/>
            <person name="Drula E."/>
            <person name="Henrissat B."/>
            <person name="Kohler A."/>
            <person name="Grigoriev I.V."/>
            <person name="Martin F.M."/>
            <person name="Hacquard S."/>
        </authorList>
    </citation>
    <scope>NUCLEOTIDE SEQUENCE</scope>
    <source>
        <strain evidence="4">MPI-CAGE-CH-0235</strain>
    </source>
</reference>
<evidence type="ECO:0000259" key="3">
    <source>
        <dbReference type="Pfam" id="PF00857"/>
    </source>
</evidence>
<proteinExistence type="inferred from homology"/>
<name>A0A8K0WLV1_9HYPO</name>
<dbReference type="AlphaFoldDB" id="A0A8K0WLV1"/>
<accession>A0A8K0WLV1</accession>
<dbReference type="Pfam" id="PF00857">
    <property type="entry name" value="Isochorismatase"/>
    <property type="match status" value="1"/>
</dbReference>
<dbReference type="SUPFAM" id="SSF52499">
    <property type="entry name" value="Isochorismatase-like hydrolases"/>
    <property type="match status" value="1"/>
</dbReference>
<dbReference type="EMBL" id="JAGPNK010000019">
    <property type="protein sequence ID" value="KAH7305194.1"/>
    <property type="molecule type" value="Genomic_DNA"/>
</dbReference>
<comment type="similarity">
    <text evidence="1">Belongs to the isochorismatase family.</text>
</comment>
<feature type="chain" id="PRO_5035469278" evidence="2">
    <location>
        <begin position="23"/>
        <end position="241"/>
    </location>
</feature>
<gene>
    <name evidence="4" type="ORF">B0I35DRAFT_471662</name>
</gene>
<dbReference type="InterPro" id="IPR036380">
    <property type="entry name" value="Isochorismatase-like_sf"/>
</dbReference>
<evidence type="ECO:0000313" key="5">
    <source>
        <dbReference type="Proteomes" id="UP000813444"/>
    </source>
</evidence>
<feature type="signal peptide" evidence="2">
    <location>
        <begin position="1"/>
        <end position="22"/>
    </location>
</feature>
<evidence type="ECO:0000256" key="1">
    <source>
        <dbReference type="ARBA" id="ARBA00006336"/>
    </source>
</evidence>
<keyword evidence="2" id="KW-0732">Signal</keyword>
<feature type="domain" description="Isochorismatase-like" evidence="3">
    <location>
        <begin position="34"/>
        <end position="183"/>
    </location>
</feature>
<sequence length="241" mass="26131">MKVLSVPMLATAFLSMFAAAEAFKYERLDREKAAVAIIDHQVGLFSLVTDFEKSYFREQMYNHARMAAAFELPVILTTSAQLGPNGPIPREILDMFPDAPLIQRGGEVNAMDNPEFVEALAALNRSQIIVGGIATDACTTFAALSMVEAGYSVFANSDASGTTSASIREDANARMRDAGVQILSPFAVFGELMRDWRTPPTGETAWTLIASVVPSADMLARSHGYAVDFGVVQEGQRSIPW</sequence>
<comment type="caution">
    <text evidence="4">The sequence shown here is derived from an EMBL/GenBank/DDBJ whole genome shotgun (WGS) entry which is preliminary data.</text>
</comment>
<organism evidence="4 5">
    <name type="scientific">Stachybotrys elegans</name>
    <dbReference type="NCBI Taxonomy" id="80388"/>
    <lineage>
        <taxon>Eukaryota</taxon>
        <taxon>Fungi</taxon>
        <taxon>Dikarya</taxon>
        <taxon>Ascomycota</taxon>
        <taxon>Pezizomycotina</taxon>
        <taxon>Sordariomycetes</taxon>
        <taxon>Hypocreomycetidae</taxon>
        <taxon>Hypocreales</taxon>
        <taxon>Stachybotryaceae</taxon>
        <taxon>Stachybotrys</taxon>
    </lineage>
</organism>
<dbReference type="InterPro" id="IPR053152">
    <property type="entry name" value="Hydrolase_YcaC-like"/>
</dbReference>
<dbReference type="PANTHER" id="PTHR43559">
    <property type="entry name" value="HYDROLASE YCAC-RELATED"/>
    <property type="match status" value="1"/>
</dbReference>
<keyword evidence="5" id="KW-1185">Reference proteome</keyword>
<dbReference type="InterPro" id="IPR000868">
    <property type="entry name" value="Isochorismatase-like_dom"/>
</dbReference>